<dbReference type="Proteomes" id="UP000008672">
    <property type="component" value="Unassembled WGS sequence"/>
</dbReference>
<dbReference type="SMART" id="SM00137">
    <property type="entry name" value="MAM"/>
    <property type="match status" value="3"/>
</dbReference>
<feature type="domain" description="MAM" evidence="1">
    <location>
        <begin position="222"/>
        <end position="385"/>
    </location>
</feature>
<proteinExistence type="predicted"/>
<organism evidence="2 3">
    <name type="scientific">Latimeria chalumnae</name>
    <name type="common">Coelacanth</name>
    <dbReference type="NCBI Taxonomy" id="7897"/>
    <lineage>
        <taxon>Eukaryota</taxon>
        <taxon>Metazoa</taxon>
        <taxon>Chordata</taxon>
        <taxon>Craniata</taxon>
        <taxon>Vertebrata</taxon>
        <taxon>Euteleostomi</taxon>
        <taxon>Coelacanthiformes</taxon>
        <taxon>Coelacanthidae</taxon>
        <taxon>Latimeria</taxon>
    </lineage>
</organism>
<dbReference type="OMA" id="AHENIWH"/>
<dbReference type="InterPro" id="IPR013320">
    <property type="entry name" value="ConA-like_dom_sf"/>
</dbReference>
<dbReference type="SUPFAM" id="SSF49899">
    <property type="entry name" value="Concanavalin A-like lectins/glucanases"/>
    <property type="match status" value="4"/>
</dbReference>
<dbReference type="PANTHER" id="PTHR23282">
    <property type="entry name" value="APICAL ENDOSOMAL GLYCOPROTEIN PRECURSOR"/>
    <property type="match status" value="1"/>
</dbReference>
<reference evidence="2" key="3">
    <citation type="submission" date="2025-09" db="UniProtKB">
        <authorList>
            <consortium name="Ensembl"/>
        </authorList>
    </citation>
    <scope>IDENTIFICATION</scope>
</reference>
<dbReference type="GeneTree" id="ENSGT00940000163883"/>
<dbReference type="PRINTS" id="PR00020">
    <property type="entry name" value="MAMDOMAIN"/>
</dbReference>
<dbReference type="PROSITE" id="PS50060">
    <property type="entry name" value="MAM_2"/>
    <property type="match status" value="4"/>
</dbReference>
<dbReference type="Gene3D" id="2.60.120.200">
    <property type="match status" value="4"/>
</dbReference>
<dbReference type="InterPro" id="IPR000998">
    <property type="entry name" value="MAM_dom"/>
</dbReference>
<reference evidence="3" key="1">
    <citation type="submission" date="2011-08" db="EMBL/GenBank/DDBJ databases">
        <title>The draft genome of Latimeria chalumnae.</title>
        <authorList>
            <person name="Di Palma F."/>
            <person name="Alfoldi J."/>
            <person name="Johnson J."/>
            <person name="Berlin A."/>
            <person name="Gnerre S."/>
            <person name="Jaffe D."/>
            <person name="MacCallum I."/>
            <person name="Young S."/>
            <person name="Walker B.J."/>
            <person name="Lander E."/>
            <person name="Lindblad-Toh K."/>
        </authorList>
    </citation>
    <scope>NUCLEOTIDE SEQUENCE [LARGE SCALE GENOMIC DNA]</scope>
    <source>
        <strain evidence="3">Wild caught</strain>
    </source>
</reference>
<dbReference type="InterPro" id="IPR051560">
    <property type="entry name" value="MAM_domain-containing"/>
</dbReference>
<dbReference type="InParanoid" id="H3B3Q2"/>
<dbReference type="AlphaFoldDB" id="H3B3Q2"/>
<keyword evidence="3" id="KW-1185">Reference proteome</keyword>
<dbReference type="GO" id="GO:0016020">
    <property type="term" value="C:membrane"/>
    <property type="evidence" value="ECO:0007669"/>
    <property type="project" value="InterPro"/>
</dbReference>
<dbReference type="PANTHER" id="PTHR23282:SF148">
    <property type="entry name" value="MAM DOMAIN-CONTAINING PROTEIN"/>
    <property type="match status" value="1"/>
</dbReference>
<dbReference type="EMBL" id="AFYH01074338">
    <property type="status" value="NOT_ANNOTATED_CDS"/>
    <property type="molecule type" value="Genomic_DNA"/>
</dbReference>
<accession>H3B3Q2</accession>
<dbReference type="CDD" id="cd06263">
    <property type="entry name" value="MAM"/>
    <property type="match status" value="3"/>
</dbReference>
<feature type="domain" description="MAM" evidence="1">
    <location>
        <begin position="10"/>
        <end position="64"/>
    </location>
</feature>
<sequence length="553" mass="61613">WYKTHHDNIVWIRTGTQGKEWTYVQITIQESEPFKIKLSGSRTNESRGFITVDDSSLVNGECTDHDSCDFETLSLCNYEQGVADNAHWIHVEGSDSGPPVDHTYGTNIGMAMVTNGTKLKQTAQLLSPEHAPTMESCIRFWFCLAANHESSLSVHTMQSETLRPALWSLSGNVSRDWDVAEVTVSSALHFMIVFRGELDSTDHSFIALDDISIRAGICQYTGSCDFEKDQCTWLNTQGDDFDWIRASGHLKFGPSIDHTTQTSQGKYMLAETQWHPQGQQAVLLSERFEQTGMSCITLWYFIKDSLQMFSDLGLLSINLRSGTAQSDLIFQTSDSGNKWKEFSAKAYGPKGFQVLFHQVAIVVESAGNGYIAIDDIKVVQGVCGVTEVDFSIRSIIKDFVNCDFEIDACEWADVSKGQFKWQRGQNGTASSNTGPSTDHTTGSKLGWYMAVEADNGDRYSYAVLMSTGMQQASAECLMEFYYHMYGTGIGELRVLLREGSRDTLLWIASGNKGNRWNRAAVGIGRMPAVFQLLIEATRTFSTLGDIAIDDIIF</sequence>
<evidence type="ECO:0000259" key="1">
    <source>
        <dbReference type="PROSITE" id="PS50060"/>
    </source>
</evidence>
<dbReference type="EMBL" id="AFYH01074337">
    <property type="status" value="NOT_ANNOTATED_CDS"/>
    <property type="molecule type" value="Genomic_DNA"/>
</dbReference>
<dbReference type="HOGENOM" id="CLU_015093_0_0_1"/>
<evidence type="ECO:0000313" key="2">
    <source>
        <dbReference type="Ensembl" id="ENSLACP00000016523.1"/>
    </source>
</evidence>
<protein>
    <recommendedName>
        <fullName evidence="1">MAM domain-containing protein</fullName>
    </recommendedName>
</protein>
<reference evidence="2" key="2">
    <citation type="submission" date="2025-08" db="UniProtKB">
        <authorList>
            <consortium name="Ensembl"/>
        </authorList>
    </citation>
    <scope>IDENTIFICATION</scope>
</reference>
<evidence type="ECO:0000313" key="3">
    <source>
        <dbReference type="Proteomes" id="UP000008672"/>
    </source>
</evidence>
<feature type="domain" description="MAM" evidence="1">
    <location>
        <begin position="66"/>
        <end position="220"/>
    </location>
</feature>
<dbReference type="Ensembl" id="ENSLACT00000016637.1">
    <property type="protein sequence ID" value="ENSLACP00000016523.1"/>
    <property type="gene ID" value="ENSLACG00000014559.1"/>
</dbReference>
<dbReference type="Pfam" id="PF00629">
    <property type="entry name" value="MAM"/>
    <property type="match status" value="4"/>
</dbReference>
<feature type="domain" description="MAM" evidence="1">
    <location>
        <begin position="400"/>
        <end position="553"/>
    </location>
</feature>
<name>H3B3Q2_LATCH</name>